<protein>
    <submittedName>
        <fullName evidence="1 2">Uncharacterized protein</fullName>
    </submittedName>
</protein>
<reference evidence="1 3" key="1">
    <citation type="submission" date="2008-03" db="EMBL/GenBank/DDBJ databases">
        <title>Annotation of Ixodes scapularis.</title>
        <authorList>
            <consortium name="Ixodes scapularis Genome Project Consortium"/>
            <person name="Caler E."/>
            <person name="Hannick L.I."/>
            <person name="Bidwell S."/>
            <person name="Joardar V."/>
            <person name="Thiagarajan M."/>
            <person name="Amedeo P."/>
            <person name="Galinsky K.J."/>
            <person name="Schobel S."/>
            <person name="Inman J."/>
            <person name="Hostetler J."/>
            <person name="Miller J."/>
            <person name="Hammond M."/>
            <person name="Megy K."/>
            <person name="Lawson D."/>
            <person name="Kodira C."/>
            <person name="Sutton G."/>
            <person name="Meyer J."/>
            <person name="Hill C.A."/>
            <person name="Birren B."/>
            <person name="Nene V."/>
            <person name="Collins F."/>
            <person name="Alarcon-Chaidez F."/>
            <person name="Wikel S."/>
            <person name="Strausberg R."/>
        </authorList>
    </citation>
    <scope>NUCLEOTIDE SEQUENCE [LARGE SCALE GENOMIC DNA]</scope>
    <source>
        <strain evidence="3">Wikel</strain>
        <strain evidence="1">Wikel colony</strain>
    </source>
</reference>
<dbReference type="EMBL" id="ABJB010209987">
    <property type="status" value="NOT_ANNOTATED_CDS"/>
    <property type="molecule type" value="Genomic_DNA"/>
</dbReference>
<dbReference type="VEuPathDB" id="VectorBase:ISCW012929"/>
<dbReference type="HOGENOM" id="CLU_3089566_0_0_1"/>
<name>B7QBJ3_IXOSC</name>
<dbReference type="PaxDb" id="6945-B7QBJ3"/>
<dbReference type="AlphaFoldDB" id="B7QBJ3"/>
<organism>
    <name type="scientific">Ixodes scapularis</name>
    <name type="common">Black-legged tick</name>
    <name type="synonym">Deer tick</name>
    <dbReference type="NCBI Taxonomy" id="6945"/>
    <lineage>
        <taxon>Eukaryota</taxon>
        <taxon>Metazoa</taxon>
        <taxon>Ecdysozoa</taxon>
        <taxon>Arthropoda</taxon>
        <taxon>Chelicerata</taxon>
        <taxon>Arachnida</taxon>
        <taxon>Acari</taxon>
        <taxon>Parasitiformes</taxon>
        <taxon>Ixodida</taxon>
        <taxon>Ixodoidea</taxon>
        <taxon>Ixodidae</taxon>
        <taxon>Ixodinae</taxon>
        <taxon>Ixodes</taxon>
    </lineage>
</organism>
<evidence type="ECO:0000313" key="1">
    <source>
        <dbReference type="EMBL" id="EEC16215.1"/>
    </source>
</evidence>
<dbReference type="EnsemblMetazoa" id="ISCW012929-RA">
    <property type="protein sequence ID" value="ISCW012929-PA"/>
    <property type="gene ID" value="ISCW012929"/>
</dbReference>
<proteinExistence type="predicted"/>
<evidence type="ECO:0000313" key="2">
    <source>
        <dbReference type="EnsemblMetazoa" id="ISCW012929-PA"/>
    </source>
</evidence>
<dbReference type="EMBL" id="DS901716">
    <property type="protein sequence ID" value="EEC16215.1"/>
    <property type="molecule type" value="Genomic_DNA"/>
</dbReference>
<dbReference type="InParanoid" id="B7QBJ3"/>
<sequence length="52" mass="5869">MACACGYAATTQHIVWDFETQRARDLKAIPGAYRPASFEKWVISITAKPEHM</sequence>
<reference evidence="2" key="2">
    <citation type="submission" date="2020-05" db="UniProtKB">
        <authorList>
            <consortium name="EnsemblMetazoa"/>
        </authorList>
    </citation>
    <scope>IDENTIFICATION</scope>
    <source>
        <strain evidence="2">wikel</strain>
    </source>
</reference>
<gene>
    <name evidence="1" type="ORF">IscW_ISCW012929</name>
</gene>
<accession>B7QBJ3</accession>
<keyword evidence="3" id="KW-1185">Reference proteome</keyword>
<evidence type="ECO:0000313" key="3">
    <source>
        <dbReference type="Proteomes" id="UP000001555"/>
    </source>
</evidence>
<dbReference type="Proteomes" id="UP000001555">
    <property type="component" value="Unassembled WGS sequence"/>
</dbReference>